<organism evidence="1 2">
    <name type="scientific">Sediminicola arcticus</name>
    <dbReference type="NCBI Taxonomy" id="1574308"/>
    <lineage>
        <taxon>Bacteria</taxon>
        <taxon>Pseudomonadati</taxon>
        <taxon>Bacteroidota</taxon>
        <taxon>Flavobacteriia</taxon>
        <taxon>Flavobacteriales</taxon>
        <taxon>Flavobacteriaceae</taxon>
        <taxon>Sediminicola</taxon>
    </lineage>
</organism>
<keyword evidence="2" id="KW-1185">Reference proteome</keyword>
<evidence type="ECO:0000313" key="1">
    <source>
        <dbReference type="EMBL" id="MET6990809.1"/>
    </source>
</evidence>
<protein>
    <submittedName>
        <fullName evidence="1">Uncharacterized protein</fullName>
    </submittedName>
</protein>
<dbReference type="RefSeq" id="WP_354615201.1">
    <property type="nucleotide sequence ID" value="NZ_JBEXAE010000003.1"/>
</dbReference>
<dbReference type="Proteomes" id="UP001549799">
    <property type="component" value="Unassembled WGS sequence"/>
</dbReference>
<reference evidence="1 2" key="1">
    <citation type="submission" date="2024-07" db="EMBL/GenBank/DDBJ databases">
        <title>The genome sequence of type strain Sediminicola arcticus GDMCC 1.2805.</title>
        <authorList>
            <person name="Liu Y."/>
        </authorList>
    </citation>
    <scope>NUCLEOTIDE SEQUENCE [LARGE SCALE GENOMIC DNA]</scope>
    <source>
        <strain evidence="1 2">GDMCC 1.2805</strain>
    </source>
</reference>
<dbReference type="EMBL" id="JBEXAE010000003">
    <property type="protein sequence ID" value="MET6990809.1"/>
    <property type="molecule type" value="Genomic_DNA"/>
</dbReference>
<name>A0ABV2SX12_9FLAO</name>
<proteinExistence type="predicted"/>
<evidence type="ECO:0000313" key="2">
    <source>
        <dbReference type="Proteomes" id="UP001549799"/>
    </source>
</evidence>
<sequence length="198" mass="23606">MENKISVKQILIDLLSIREQVFKKYGGNDEYKDLLDFLMAKDYYNDDDLPFPTLKQIEEATGLGTYRTRRQLETIYLELFDGFLDFKNVVINFNVEYFKTYGYFKCSNLTYIPRIGENIRLPFFTAKMGTDFFYVTDIRHTFEGNTQHIEIILKGGFYNAYWHYRKHKALEMGEIGLGEQYNLYEHQMKRRLGLKGKQ</sequence>
<accession>A0ABV2SX12</accession>
<gene>
    <name evidence="1" type="ORF">ABXZ36_09135</name>
</gene>
<comment type="caution">
    <text evidence="1">The sequence shown here is derived from an EMBL/GenBank/DDBJ whole genome shotgun (WGS) entry which is preliminary data.</text>
</comment>